<sequence length="66" mass="7330">MRNVRPRTGILNLVTPRHSRSKSSPVESRKPDPLVWAAALKEAKGDVRRLKLLDDGTALVVRNAES</sequence>
<evidence type="ECO:0000313" key="2">
    <source>
        <dbReference type="EMBL" id="KGN29699.1"/>
    </source>
</evidence>
<reference evidence="2 3" key="1">
    <citation type="submission" date="2013-08" db="EMBL/GenBank/DDBJ databases">
        <title>The genome sequence of Knoellia sinensis.</title>
        <authorList>
            <person name="Zhu W."/>
            <person name="Wang G."/>
        </authorList>
    </citation>
    <scope>NUCLEOTIDE SEQUENCE [LARGE SCALE GENOMIC DNA]</scope>
    <source>
        <strain evidence="2 3">KCTC 19936</strain>
    </source>
</reference>
<proteinExistence type="predicted"/>
<evidence type="ECO:0000256" key="1">
    <source>
        <dbReference type="SAM" id="MobiDB-lite"/>
    </source>
</evidence>
<name>A0A0A0IYZ3_9MICO</name>
<evidence type="ECO:0000313" key="3">
    <source>
        <dbReference type="Proteomes" id="UP000030002"/>
    </source>
</evidence>
<dbReference type="EMBL" id="AVPJ01000032">
    <property type="protein sequence ID" value="KGN29699.1"/>
    <property type="molecule type" value="Genomic_DNA"/>
</dbReference>
<protein>
    <submittedName>
        <fullName evidence="2">Uncharacterized protein</fullName>
    </submittedName>
</protein>
<dbReference type="Proteomes" id="UP000030002">
    <property type="component" value="Unassembled WGS sequence"/>
</dbReference>
<accession>A0A0A0IYZ3</accession>
<comment type="caution">
    <text evidence="2">The sequence shown here is derived from an EMBL/GenBank/DDBJ whole genome shotgun (WGS) entry which is preliminary data.</text>
</comment>
<dbReference type="AlphaFoldDB" id="A0A0A0IYZ3"/>
<organism evidence="2 3">
    <name type="scientific">Knoellia sinensis KCTC 19936</name>
    <dbReference type="NCBI Taxonomy" id="1385520"/>
    <lineage>
        <taxon>Bacteria</taxon>
        <taxon>Bacillati</taxon>
        <taxon>Actinomycetota</taxon>
        <taxon>Actinomycetes</taxon>
        <taxon>Micrococcales</taxon>
        <taxon>Intrasporangiaceae</taxon>
        <taxon>Knoellia</taxon>
    </lineage>
</organism>
<keyword evidence="3" id="KW-1185">Reference proteome</keyword>
<gene>
    <name evidence="2" type="ORF">N802_11555</name>
</gene>
<feature type="region of interest" description="Disordered" evidence="1">
    <location>
        <begin position="1"/>
        <end position="31"/>
    </location>
</feature>